<dbReference type="PATRIC" id="fig|471514.4.peg.1470"/>
<feature type="transmembrane region" description="Helical" evidence="1">
    <location>
        <begin position="6"/>
        <end position="23"/>
    </location>
</feature>
<evidence type="ECO:0000313" key="2">
    <source>
        <dbReference type="EMBL" id="KPV42125.1"/>
    </source>
</evidence>
<sequence>MLLWQVTLTAFIITSLFGLYLFSGYTFRIKVYYPLVLVACHITAAAVTTILFAILIVKMFTTSAHVNVFSIVFACISFALVALTLLSGLYFFFRYDFKRRKTKWGIIMTHLAMAGLSFIFAISSISTVAIAPTGHTYPGSKWYKYHLRQSLENATQQQN</sequence>
<feature type="transmembrane region" description="Helical" evidence="1">
    <location>
        <begin position="35"/>
        <end position="56"/>
    </location>
</feature>
<keyword evidence="3" id="KW-1185">Reference proteome</keyword>
<dbReference type="AlphaFoldDB" id="A0A0N8PNP8"/>
<dbReference type="RefSeq" id="WP_054970750.1">
    <property type="nucleotide sequence ID" value="NZ_LJCO01000082.1"/>
</dbReference>
<keyword evidence="1" id="KW-0812">Transmembrane</keyword>
<keyword evidence="1" id="KW-0472">Membrane</keyword>
<accession>A0A0N8PNP8</accession>
<evidence type="ECO:0000256" key="1">
    <source>
        <dbReference type="SAM" id="Phobius"/>
    </source>
</evidence>
<feature type="transmembrane region" description="Helical" evidence="1">
    <location>
        <begin position="68"/>
        <end position="93"/>
    </location>
</feature>
<evidence type="ECO:0000313" key="3">
    <source>
        <dbReference type="Proteomes" id="UP000050482"/>
    </source>
</evidence>
<proteinExistence type="predicted"/>
<feature type="transmembrane region" description="Helical" evidence="1">
    <location>
        <begin position="105"/>
        <end position="131"/>
    </location>
</feature>
<dbReference type="Proteomes" id="UP000050482">
    <property type="component" value="Unassembled WGS sequence"/>
</dbReference>
<comment type="caution">
    <text evidence="2">The sequence shown here is derived from an EMBL/GenBank/DDBJ whole genome shotgun (WGS) entry which is preliminary data.</text>
</comment>
<dbReference type="EMBL" id="LJCO01000082">
    <property type="protein sequence ID" value="KPV42125.1"/>
    <property type="molecule type" value="Genomic_DNA"/>
</dbReference>
<keyword evidence="1" id="KW-1133">Transmembrane helix</keyword>
<protein>
    <submittedName>
        <fullName evidence="2">Uncharacterized protein</fullName>
    </submittedName>
</protein>
<name>A0A0N8PNP8_9BACL</name>
<gene>
    <name evidence="2" type="ORF">AN477_18925</name>
</gene>
<reference evidence="2 3" key="1">
    <citation type="submission" date="2015-09" db="EMBL/GenBank/DDBJ databases">
        <title>Draft genome sequence of Alicyclobacillus ferrooxydans DSM 22381.</title>
        <authorList>
            <person name="Hemp J."/>
        </authorList>
    </citation>
    <scope>NUCLEOTIDE SEQUENCE [LARGE SCALE GENOMIC DNA]</scope>
    <source>
        <strain evidence="2 3">TC-34</strain>
    </source>
</reference>
<organism evidence="2 3">
    <name type="scientific">Alicyclobacillus ferrooxydans</name>
    <dbReference type="NCBI Taxonomy" id="471514"/>
    <lineage>
        <taxon>Bacteria</taxon>
        <taxon>Bacillati</taxon>
        <taxon>Bacillota</taxon>
        <taxon>Bacilli</taxon>
        <taxon>Bacillales</taxon>
        <taxon>Alicyclobacillaceae</taxon>
        <taxon>Alicyclobacillus</taxon>
    </lineage>
</organism>